<reference evidence="3" key="1">
    <citation type="submission" date="2023-09" db="EMBL/GenBank/DDBJ databases">
        <title>Undibacterium sp. 20NA77.5 isolated from freshwater.</title>
        <authorList>
            <person name="Le V."/>
            <person name="Ko S.-R."/>
            <person name="Ahn C.-Y."/>
            <person name="Oh H.-M."/>
        </authorList>
    </citation>
    <scope>NUCLEOTIDE SEQUENCE</scope>
    <source>
        <strain evidence="3">20NA77.5</strain>
    </source>
</reference>
<dbReference type="InterPro" id="IPR036705">
    <property type="entry name" value="Ribosyl_crysJ1_sf"/>
</dbReference>
<dbReference type="EC" id="3.2.2.-" evidence="3"/>
<dbReference type="GO" id="GO:0016798">
    <property type="term" value="F:hydrolase activity, acting on glycosyl bonds"/>
    <property type="evidence" value="ECO:0007669"/>
    <property type="project" value="UniProtKB-KW"/>
</dbReference>
<keyword evidence="2 3" id="KW-0378">Hydrolase</keyword>
<dbReference type="RefSeq" id="WP_309482368.1">
    <property type="nucleotide sequence ID" value="NZ_CP133720.1"/>
</dbReference>
<dbReference type="InterPro" id="IPR005502">
    <property type="entry name" value="Ribosyl_crysJ1"/>
</dbReference>
<sequence length="323" mass="35700">MTQREPIERHHQILREQYLGCVQGLALGDVLGAPYEGGPLERALWWCLGKTKQGLPRWTDDTQMSINLLESLLDLQGIDQEDLAQRFALSYHWTRGYGPSAAKLLKRIRKGQAWQSASRAIHPQGSFGNGAAMRAPVLALFYPQDRVQLIQATERSAVVTHAHPLAIAGATIISLATQDMLHRRNLEEILANTLSFCRESGAQAFVKKLEAARTLLVKQGEVKAPDIRRQLGNGITAVDSCLTALYLALRFRDAPFMEMIECAIKLGGDTDTISTMAGALWGAYNGDESLPPLDFEEKGHLHQLALAVFERMQTKIDAQLASC</sequence>
<evidence type="ECO:0000313" key="3">
    <source>
        <dbReference type="EMBL" id="WMW80877.1"/>
    </source>
</evidence>
<dbReference type="Pfam" id="PF03747">
    <property type="entry name" value="ADP_ribosyl_GH"/>
    <property type="match status" value="1"/>
</dbReference>
<organism evidence="3 4">
    <name type="scientific">Undibacterium cyanobacteriorum</name>
    <dbReference type="NCBI Taxonomy" id="3073561"/>
    <lineage>
        <taxon>Bacteria</taxon>
        <taxon>Pseudomonadati</taxon>
        <taxon>Pseudomonadota</taxon>
        <taxon>Betaproteobacteria</taxon>
        <taxon>Burkholderiales</taxon>
        <taxon>Oxalobacteraceae</taxon>
        <taxon>Undibacterium</taxon>
    </lineage>
</organism>
<dbReference type="Proteomes" id="UP001181355">
    <property type="component" value="Chromosome"/>
</dbReference>
<gene>
    <name evidence="3" type="ORF">RF679_01020</name>
</gene>
<proteinExistence type="inferred from homology"/>
<dbReference type="InterPro" id="IPR050792">
    <property type="entry name" value="ADP-ribosylglycohydrolase"/>
</dbReference>
<protein>
    <submittedName>
        <fullName evidence="3">ADP-ribosylglycohydrolase family protein</fullName>
        <ecNumber evidence="3">3.2.2.-</ecNumber>
    </submittedName>
</protein>
<dbReference type="PANTHER" id="PTHR16222">
    <property type="entry name" value="ADP-RIBOSYLGLYCOHYDROLASE"/>
    <property type="match status" value="1"/>
</dbReference>
<comment type="similarity">
    <text evidence="1">Belongs to the ADP-ribosylglycohydrolase family.</text>
</comment>
<name>A0ABY9RKK0_9BURK</name>
<dbReference type="SUPFAM" id="SSF101478">
    <property type="entry name" value="ADP-ribosylglycohydrolase"/>
    <property type="match status" value="1"/>
</dbReference>
<keyword evidence="3" id="KW-0326">Glycosidase</keyword>
<evidence type="ECO:0000256" key="1">
    <source>
        <dbReference type="ARBA" id="ARBA00010702"/>
    </source>
</evidence>
<dbReference type="Gene3D" id="1.10.4080.10">
    <property type="entry name" value="ADP-ribosylation/Crystallin J1"/>
    <property type="match status" value="1"/>
</dbReference>
<keyword evidence="4" id="KW-1185">Reference proteome</keyword>
<dbReference type="EMBL" id="CP133720">
    <property type="protein sequence ID" value="WMW80877.1"/>
    <property type="molecule type" value="Genomic_DNA"/>
</dbReference>
<accession>A0ABY9RKK0</accession>
<dbReference type="PANTHER" id="PTHR16222:SF24">
    <property type="entry name" value="ADP-RIBOSYLHYDROLASE ARH3"/>
    <property type="match status" value="1"/>
</dbReference>
<evidence type="ECO:0000313" key="4">
    <source>
        <dbReference type="Proteomes" id="UP001181355"/>
    </source>
</evidence>
<evidence type="ECO:0000256" key="2">
    <source>
        <dbReference type="ARBA" id="ARBA00022801"/>
    </source>
</evidence>